<protein>
    <recommendedName>
        <fullName evidence="5">OmpA-like domain-containing protein</fullName>
    </recommendedName>
</protein>
<evidence type="ECO:0000256" key="2">
    <source>
        <dbReference type="ARBA" id="ARBA00023136"/>
    </source>
</evidence>
<dbReference type="CDD" id="cd07185">
    <property type="entry name" value="OmpA_C-like"/>
    <property type="match status" value="1"/>
</dbReference>
<evidence type="ECO:0000313" key="6">
    <source>
        <dbReference type="EMBL" id="MPN46244.1"/>
    </source>
</evidence>
<dbReference type="InterPro" id="IPR006664">
    <property type="entry name" value="OMP_bac"/>
</dbReference>
<dbReference type="PANTHER" id="PTHR30329:SF21">
    <property type="entry name" value="LIPOPROTEIN YIAD-RELATED"/>
    <property type="match status" value="1"/>
</dbReference>
<dbReference type="Pfam" id="PF00691">
    <property type="entry name" value="OmpA"/>
    <property type="match status" value="1"/>
</dbReference>
<evidence type="ECO:0000256" key="4">
    <source>
        <dbReference type="SAM" id="MobiDB-lite"/>
    </source>
</evidence>
<dbReference type="InterPro" id="IPR036737">
    <property type="entry name" value="OmpA-like_sf"/>
</dbReference>
<dbReference type="SUPFAM" id="SSF103647">
    <property type="entry name" value="TSP type-3 repeat"/>
    <property type="match status" value="1"/>
</dbReference>
<dbReference type="InterPro" id="IPR006665">
    <property type="entry name" value="OmpA-like"/>
</dbReference>
<proteinExistence type="predicted"/>
<dbReference type="GO" id="GO:0005509">
    <property type="term" value="F:calcium ion binding"/>
    <property type="evidence" value="ECO:0007669"/>
    <property type="project" value="InterPro"/>
</dbReference>
<dbReference type="SUPFAM" id="SSF103088">
    <property type="entry name" value="OmpA-like"/>
    <property type="match status" value="1"/>
</dbReference>
<evidence type="ECO:0000256" key="3">
    <source>
        <dbReference type="ARBA" id="ARBA00023237"/>
    </source>
</evidence>
<dbReference type="InterPro" id="IPR050330">
    <property type="entry name" value="Bact_OuterMem_StrucFunc"/>
</dbReference>
<feature type="region of interest" description="Disordered" evidence="4">
    <location>
        <begin position="1"/>
        <end position="31"/>
    </location>
</feature>
<feature type="domain" description="OmpA-like" evidence="5">
    <location>
        <begin position="45"/>
        <end position="156"/>
    </location>
</feature>
<keyword evidence="2" id="KW-0472">Membrane</keyword>
<organism evidence="6">
    <name type="scientific">bioreactor metagenome</name>
    <dbReference type="NCBI Taxonomy" id="1076179"/>
    <lineage>
        <taxon>unclassified sequences</taxon>
        <taxon>metagenomes</taxon>
        <taxon>ecological metagenomes</taxon>
    </lineage>
</organism>
<comment type="caution">
    <text evidence="6">The sequence shown here is derived from an EMBL/GenBank/DDBJ whole genome shotgun (WGS) entry which is preliminary data.</text>
</comment>
<dbReference type="PANTHER" id="PTHR30329">
    <property type="entry name" value="STATOR ELEMENT OF FLAGELLAR MOTOR COMPLEX"/>
    <property type="match status" value="1"/>
</dbReference>
<dbReference type="AlphaFoldDB" id="A0A645ID75"/>
<name>A0A645ID75_9ZZZZ</name>
<dbReference type="EMBL" id="VSSQ01106751">
    <property type="protein sequence ID" value="MPN46244.1"/>
    <property type="molecule type" value="Genomic_DNA"/>
</dbReference>
<evidence type="ECO:0000259" key="5">
    <source>
        <dbReference type="PROSITE" id="PS51123"/>
    </source>
</evidence>
<dbReference type="PRINTS" id="PR01021">
    <property type="entry name" value="OMPADOMAIN"/>
</dbReference>
<dbReference type="InterPro" id="IPR028974">
    <property type="entry name" value="TSP_type-3_rpt"/>
</dbReference>
<evidence type="ECO:0000256" key="1">
    <source>
        <dbReference type="ARBA" id="ARBA00004442"/>
    </source>
</evidence>
<keyword evidence="3" id="KW-0998">Cell outer membrane</keyword>
<dbReference type="Gene3D" id="3.30.1330.60">
    <property type="entry name" value="OmpA-like domain"/>
    <property type="match status" value="1"/>
</dbReference>
<gene>
    <name evidence="6" type="ORF">SDC9_193827</name>
</gene>
<accession>A0A645ID75</accession>
<dbReference type="PROSITE" id="PS51123">
    <property type="entry name" value="OMPA_2"/>
    <property type="match status" value="1"/>
</dbReference>
<comment type="subcellular location">
    <subcellularLocation>
        <location evidence="1">Cell outer membrane</location>
    </subcellularLocation>
</comment>
<sequence length="156" mass="17321">MEKLEGILSNDGADTDQDGVPDIRDLEPNTPMGNPVDFWGRSIGVKTIADASLLSVYFDFDSAELDKIAQITIVKVADKMKANPSLMLEIRGYTDNPGSGSYNQKLSQRRSDRVKTELVKVYGIFSKRMVANGKGRIPNPPSKNLGNRRCDFFFSE</sequence>
<reference evidence="6" key="1">
    <citation type="submission" date="2019-08" db="EMBL/GenBank/DDBJ databases">
        <authorList>
            <person name="Kucharzyk K."/>
            <person name="Murdoch R.W."/>
            <person name="Higgins S."/>
            <person name="Loffler F."/>
        </authorList>
    </citation>
    <scope>NUCLEOTIDE SEQUENCE</scope>
</reference>
<dbReference type="GO" id="GO:0009279">
    <property type="term" value="C:cell outer membrane"/>
    <property type="evidence" value="ECO:0007669"/>
    <property type="project" value="UniProtKB-SubCell"/>
</dbReference>